<sequence>MLRWLERDALWLAERSPLYEQHRCGNLLDLLFSADIRMGVLLSRIAGQAEQVFGRAIEPRRVEASAHKQVAGNYVRTHTDVPHGLTETHRVLITLEASATPVTGGELVLQKSELPTPRDIVLPHRHDRAVFMELSDRSYHSVRPVLSGVRYSLVLSYWATPTSACYLGQRPSPACVPTRLLHVLEGLGAHDVPHLRRHAKGPDQGSRLRRLSDHLVGTYRILRDWGCDTDVCAAGLFHGAYGPLGAGTALLSLENRNTLREAIGTRAEELVYLYSALDRSSDRLLPGSVVGARLLGAEKPLHVEAGVAATVFLLAWASLREQAPDVTLSPGQVEELLARLELFDALIPDRAARDLRAAFTR</sequence>
<protein>
    <submittedName>
        <fullName evidence="1">2OG-Fe(II) oxygenase</fullName>
        <ecNumber evidence="1">1.14.11.-</ecNumber>
    </submittedName>
</protein>
<proteinExistence type="predicted"/>
<comment type="caution">
    <text evidence="1">The sequence shown here is derived from an EMBL/GenBank/DDBJ whole genome shotgun (WGS) entry which is preliminary data.</text>
</comment>
<name>A0ACC6PMK8_9ACTN</name>
<gene>
    <name evidence="1" type="ORF">WKI67_03895</name>
</gene>
<keyword evidence="2" id="KW-1185">Reference proteome</keyword>
<dbReference type="EMBL" id="JBBKAJ010000022">
    <property type="protein sequence ID" value="MEJ8632556.1"/>
    <property type="molecule type" value="Genomic_DNA"/>
</dbReference>
<accession>A0ACC6PMK8</accession>
<organism evidence="1 2">
    <name type="scientific">Streptomyces achmelvichensis</name>
    <dbReference type="NCBI Taxonomy" id="3134111"/>
    <lineage>
        <taxon>Bacteria</taxon>
        <taxon>Bacillati</taxon>
        <taxon>Actinomycetota</taxon>
        <taxon>Actinomycetes</taxon>
        <taxon>Kitasatosporales</taxon>
        <taxon>Streptomycetaceae</taxon>
        <taxon>Streptomyces</taxon>
    </lineage>
</organism>
<evidence type="ECO:0000313" key="2">
    <source>
        <dbReference type="Proteomes" id="UP001377168"/>
    </source>
</evidence>
<dbReference type="EC" id="1.14.11.-" evidence="1"/>
<keyword evidence="1" id="KW-0560">Oxidoreductase</keyword>
<dbReference type="Proteomes" id="UP001377168">
    <property type="component" value="Unassembled WGS sequence"/>
</dbReference>
<evidence type="ECO:0000313" key="1">
    <source>
        <dbReference type="EMBL" id="MEJ8632556.1"/>
    </source>
</evidence>
<reference evidence="1" key="1">
    <citation type="submission" date="2024-03" db="EMBL/GenBank/DDBJ databases">
        <title>Novel Streptomyces species of biotechnological and ecological value are a feature of Machair soil.</title>
        <authorList>
            <person name="Prole J.R."/>
            <person name="Goodfellow M."/>
            <person name="Allenby N."/>
            <person name="Ward A.C."/>
        </authorList>
    </citation>
    <scope>NUCLEOTIDE SEQUENCE</scope>
    <source>
        <strain evidence="1">MS2.AVA.5</strain>
    </source>
</reference>